<comment type="similarity">
    <text evidence="13">Belongs to the uracil-DNA glycosylase (UDG) superfamily. TDG/mug family.</text>
</comment>
<dbReference type="GO" id="GO:0032183">
    <property type="term" value="F:SUMO binding"/>
    <property type="evidence" value="ECO:0007669"/>
    <property type="project" value="UniProtKB-ARBA"/>
</dbReference>
<keyword evidence="10" id="KW-0234">DNA repair</keyword>
<evidence type="ECO:0000256" key="16">
    <source>
        <dbReference type="ARBA" id="ARBA00071248"/>
    </source>
</evidence>
<evidence type="ECO:0000256" key="4">
    <source>
        <dbReference type="ARBA" id="ARBA00022801"/>
    </source>
</evidence>
<dbReference type="AlphaFoldDB" id="A0A1S8WRA8"/>
<keyword evidence="6" id="KW-0156">Chromatin regulator</keyword>
<evidence type="ECO:0000313" key="20">
    <source>
        <dbReference type="EMBL" id="OON16935.1"/>
    </source>
</evidence>
<keyword evidence="4" id="KW-0378">Hydrolase</keyword>
<dbReference type="InterPro" id="IPR036895">
    <property type="entry name" value="Uracil-DNA_glycosylase-like_sf"/>
</dbReference>
<comment type="subunit">
    <text evidence="14">Homodimer. Interacts with AICDA and GADD45A.</text>
</comment>
<evidence type="ECO:0000256" key="17">
    <source>
        <dbReference type="ARBA" id="ARBA00083221"/>
    </source>
</evidence>
<evidence type="ECO:0000256" key="15">
    <source>
        <dbReference type="ARBA" id="ARBA00066769"/>
    </source>
</evidence>
<feature type="non-terminal residue" evidence="20">
    <location>
        <position position="383"/>
    </location>
</feature>
<dbReference type="EC" id="3.2.2.29" evidence="15"/>
<evidence type="ECO:0000256" key="6">
    <source>
        <dbReference type="ARBA" id="ARBA00022853"/>
    </source>
</evidence>
<keyword evidence="3" id="KW-0227">DNA damage</keyword>
<protein>
    <recommendedName>
        <fullName evidence="16">G/T mismatch-specific thymine DNA glycosylase</fullName>
        <ecNumber evidence="15">3.2.2.29</ecNumber>
    </recommendedName>
    <alternativeName>
        <fullName evidence="17">Thymine-DNA glycosylase</fullName>
    </alternativeName>
</protein>
<evidence type="ECO:0000256" key="2">
    <source>
        <dbReference type="ARBA" id="ARBA00022499"/>
    </source>
</evidence>
<keyword evidence="8" id="KW-0010">Activator</keyword>
<dbReference type="Proteomes" id="UP000243686">
    <property type="component" value="Unassembled WGS sequence"/>
</dbReference>
<dbReference type="GO" id="GO:0006285">
    <property type="term" value="P:base-excision repair, AP site formation"/>
    <property type="evidence" value="ECO:0007669"/>
    <property type="project" value="InterPro"/>
</dbReference>
<dbReference type="GO" id="GO:0005654">
    <property type="term" value="C:nucleoplasm"/>
    <property type="evidence" value="ECO:0007669"/>
    <property type="project" value="UniProtKB-ARBA"/>
</dbReference>
<evidence type="ECO:0000313" key="21">
    <source>
        <dbReference type="Proteomes" id="UP000243686"/>
    </source>
</evidence>
<dbReference type="PANTHER" id="PTHR12159">
    <property type="entry name" value="G/T AND G/U MISMATCH-SPECIFIC DNA GLYCOSYLASE"/>
    <property type="match status" value="1"/>
</dbReference>
<dbReference type="CDD" id="cd10028">
    <property type="entry name" value="UDG-F2_TDG_MUG"/>
    <property type="match status" value="1"/>
</dbReference>
<dbReference type="SUPFAM" id="SSF52141">
    <property type="entry name" value="Uracil-DNA glycosylase-like"/>
    <property type="match status" value="1"/>
</dbReference>
<evidence type="ECO:0000256" key="13">
    <source>
        <dbReference type="ARBA" id="ARBA00061261"/>
    </source>
</evidence>
<dbReference type="InterPro" id="IPR015637">
    <property type="entry name" value="MUG/TDG"/>
</dbReference>
<keyword evidence="7" id="KW-0805">Transcription regulation</keyword>
<evidence type="ECO:0000256" key="5">
    <source>
        <dbReference type="ARBA" id="ARBA00022843"/>
    </source>
</evidence>
<keyword evidence="9" id="KW-0804">Transcription</keyword>
<dbReference type="EMBL" id="KV896215">
    <property type="protein sequence ID" value="OON16935.1"/>
    <property type="molecule type" value="Genomic_DNA"/>
</dbReference>
<gene>
    <name evidence="20" type="ORF">X801_07237</name>
</gene>
<dbReference type="GO" id="GO:0004844">
    <property type="term" value="F:uracil DNA N-glycosylase activity"/>
    <property type="evidence" value="ECO:0007669"/>
    <property type="project" value="TreeGrafter"/>
</dbReference>
<dbReference type="PANTHER" id="PTHR12159:SF9">
    <property type="entry name" value="G_T MISMATCH-SPECIFIC THYMINE DNA GLYCOSYLASE"/>
    <property type="match status" value="1"/>
</dbReference>
<accession>A0A1S8WRA8</accession>
<evidence type="ECO:0000256" key="8">
    <source>
        <dbReference type="ARBA" id="ARBA00023159"/>
    </source>
</evidence>
<evidence type="ECO:0000259" key="19">
    <source>
        <dbReference type="Pfam" id="PF03167"/>
    </source>
</evidence>
<dbReference type="InterPro" id="IPR005122">
    <property type="entry name" value="Uracil-DNA_glycosylase-like"/>
</dbReference>
<keyword evidence="11" id="KW-0539">Nucleus</keyword>
<keyword evidence="2" id="KW-1017">Isopeptide bond</keyword>
<keyword evidence="21" id="KW-1185">Reference proteome</keyword>
<evidence type="ECO:0000256" key="10">
    <source>
        <dbReference type="ARBA" id="ARBA00023204"/>
    </source>
</evidence>
<dbReference type="Pfam" id="PF03167">
    <property type="entry name" value="UDG"/>
    <property type="match status" value="1"/>
</dbReference>
<evidence type="ECO:0000256" key="3">
    <source>
        <dbReference type="ARBA" id="ARBA00022763"/>
    </source>
</evidence>
<feature type="domain" description="Uracil-DNA glycosylase-like" evidence="19">
    <location>
        <begin position="95"/>
        <end position="240"/>
    </location>
</feature>
<evidence type="ECO:0000256" key="14">
    <source>
        <dbReference type="ARBA" id="ARBA00064519"/>
    </source>
</evidence>
<evidence type="ECO:0000256" key="1">
    <source>
        <dbReference type="ARBA" id="ARBA00004123"/>
    </source>
</evidence>
<dbReference type="GO" id="GO:0141016">
    <property type="term" value="F:G/T mismatch-specific thymine-DNA glycosylase activity"/>
    <property type="evidence" value="ECO:0007669"/>
    <property type="project" value="UniProtKB-EC"/>
</dbReference>
<comment type="catalytic activity">
    <reaction evidence="12">
        <text>Hydrolyzes mismatched double-stranded DNA and polynucleotides, releasing free thymine.</text>
        <dbReference type="EC" id="3.2.2.29"/>
    </reaction>
</comment>
<evidence type="ECO:0000256" key="12">
    <source>
        <dbReference type="ARBA" id="ARBA00052915"/>
    </source>
</evidence>
<keyword evidence="5" id="KW-0832">Ubl conjugation</keyword>
<evidence type="ECO:0000256" key="11">
    <source>
        <dbReference type="ARBA" id="ARBA00023242"/>
    </source>
</evidence>
<evidence type="ECO:0000256" key="18">
    <source>
        <dbReference type="SAM" id="MobiDB-lite"/>
    </source>
</evidence>
<dbReference type="Gene3D" id="3.40.470.10">
    <property type="entry name" value="Uracil-DNA glycosylase-like domain"/>
    <property type="match status" value="1"/>
</dbReference>
<evidence type="ECO:0000256" key="7">
    <source>
        <dbReference type="ARBA" id="ARBA00023015"/>
    </source>
</evidence>
<proteinExistence type="inferred from homology"/>
<organism evidence="20 21">
    <name type="scientific">Opisthorchis viverrini</name>
    <name type="common">Southeast Asian liver fluke</name>
    <dbReference type="NCBI Taxonomy" id="6198"/>
    <lineage>
        <taxon>Eukaryota</taxon>
        <taxon>Metazoa</taxon>
        <taxon>Spiralia</taxon>
        <taxon>Lophotrochozoa</taxon>
        <taxon>Platyhelminthes</taxon>
        <taxon>Trematoda</taxon>
        <taxon>Digenea</taxon>
        <taxon>Opisthorchiida</taxon>
        <taxon>Opisthorchiata</taxon>
        <taxon>Opisthorchiidae</taxon>
        <taxon>Opisthorchis</taxon>
    </lineage>
</organism>
<feature type="region of interest" description="Disordered" evidence="18">
    <location>
        <begin position="287"/>
        <end position="337"/>
    </location>
</feature>
<name>A0A1S8WRA8_OPIVI</name>
<sequence>MDWGDSFSLGMGDMKPNAFDLPHSSMKTEDFDIMLPLSSTQLQTNDTITFSQADISNGSVHAPSSDSVLGSPSSKDVERFNGLTEEDVKDKVLPDHLKEGLDIVIVGINPSLASASVGHHYAGPGNHFWTCISQAGLVPEMVTCYDDERMLDYGIGFTNVCTRPTKGAAELTRKEMKAGAAIMLEKMRKYRPKIAVFNGKGIYEAYVGHKNFSMGRQPTTLDGTDTTIFVMPSSSARCAQLPRAEDKLPFFVALRKLRDYIRGDLSELPDSEVVFADYTEFRVTQPDPKSLRKAERRRKPSLMLDSMTGVISKPTATNGIPDGKNRSKSKSKQQYSIPVTQHATLQPAQQQMLVSGGQLMSASPMVTLSMSACPTAATIPMHP</sequence>
<reference evidence="20 21" key="1">
    <citation type="submission" date="2015-03" db="EMBL/GenBank/DDBJ databases">
        <title>Draft genome of the nematode, Opisthorchis viverrini.</title>
        <authorList>
            <person name="Mitreva M."/>
        </authorList>
    </citation>
    <scope>NUCLEOTIDE SEQUENCE [LARGE SCALE GENOMIC DNA]</scope>
    <source>
        <strain evidence="20">Khon Kaen</strain>
    </source>
</reference>
<dbReference type="GO" id="GO:0003677">
    <property type="term" value="F:DNA binding"/>
    <property type="evidence" value="ECO:0007669"/>
    <property type="project" value="UniProtKB-ARBA"/>
</dbReference>
<dbReference type="FunFam" id="3.40.470.10:FF:000002">
    <property type="entry name" value="G/T mismatch-specific thymine DNA glycosylase"/>
    <property type="match status" value="1"/>
</dbReference>
<evidence type="ECO:0000256" key="9">
    <source>
        <dbReference type="ARBA" id="ARBA00023163"/>
    </source>
</evidence>
<dbReference type="GO" id="GO:0040029">
    <property type="term" value="P:epigenetic regulation of gene expression"/>
    <property type="evidence" value="ECO:0007669"/>
    <property type="project" value="UniProtKB-ARBA"/>
</dbReference>
<comment type="subcellular location">
    <subcellularLocation>
        <location evidence="1">Nucleus</location>
    </subcellularLocation>
</comment>